<dbReference type="OMA" id="AHTSEEC"/>
<name>E4V5E0_ARTGP</name>
<dbReference type="HOGENOM" id="CLU_086397_0_0_1"/>
<evidence type="ECO:0000313" key="2">
    <source>
        <dbReference type="Proteomes" id="UP000002669"/>
    </source>
</evidence>
<dbReference type="SUPFAM" id="SSF89372">
    <property type="entry name" value="Fucose-specific lectin"/>
    <property type="match status" value="1"/>
</dbReference>
<sequence>MDFTPQDFVHYLLAAAGAFANDQLGVFLVSEEDSDLVEKLWTGTEIADQVFVASDVRKDTPALYLLGEEERNIFFVGKENVLQWYRYDPDEEEWSEVEYNGKGELTVHPSGRISGCLSPWGEIVIFEGPENGLQAYRATDGERLEPLPPLPADLEPGTPHQAVLPGDGTVNLLYVHRDGRIHHLVAASPGLGEWKDEGVCFTYPSANRSEQIVSFIAIPQEDGSLEICALMSGGALVKVKSNGQITELGTVKQGQFTAHTSEECGIELIRGIKKGIKAVVGELKK</sequence>
<dbReference type="OrthoDB" id="5367135at2759"/>
<dbReference type="VEuPathDB" id="FungiDB:MGYG_08228"/>
<keyword evidence="2" id="KW-1185">Reference proteome</keyword>
<protein>
    <recommendedName>
        <fullName evidence="3">WD40 repeat domain-containing protein</fullName>
    </recommendedName>
</protein>
<dbReference type="InParanoid" id="E4V5E0"/>
<dbReference type="Gene3D" id="2.120.10.70">
    <property type="entry name" value="Fucose-specific lectin"/>
    <property type="match status" value="1"/>
</dbReference>
<evidence type="ECO:0000313" key="1">
    <source>
        <dbReference type="EMBL" id="EFR05214.1"/>
    </source>
</evidence>
<organism evidence="2">
    <name type="scientific">Arthroderma gypseum (strain ATCC MYA-4604 / CBS 118893)</name>
    <name type="common">Microsporum gypseum</name>
    <dbReference type="NCBI Taxonomy" id="535722"/>
    <lineage>
        <taxon>Eukaryota</taxon>
        <taxon>Fungi</taxon>
        <taxon>Dikarya</taxon>
        <taxon>Ascomycota</taxon>
        <taxon>Pezizomycotina</taxon>
        <taxon>Eurotiomycetes</taxon>
        <taxon>Eurotiomycetidae</taxon>
        <taxon>Onygenales</taxon>
        <taxon>Arthrodermataceae</taxon>
        <taxon>Nannizzia</taxon>
    </lineage>
</organism>
<accession>E4V5E0</accession>
<gene>
    <name evidence="1" type="ORF">MGYG_08228</name>
</gene>
<dbReference type="GeneID" id="10025284"/>
<reference evidence="2" key="1">
    <citation type="journal article" date="2012" name="MBio">
        <title>Comparative genome analysis of Trichophyton rubrum and related dermatophytes reveals candidate genes involved in infection.</title>
        <authorList>
            <person name="Martinez D.A."/>
            <person name="Oliver B.G."/>
            <person name="Graeser Y."/>
            <person name="Goldberg J.M."/>
            <person name="Li W."/>
            <person name="Martinez-Rossi N.M."/>
            <person name="Monod M."/>
            <person name="Shelest E."/>
            <person name="Barton R.C."/>
            <person name="Birch E."/>
            <person name="Brakhage A.A."/>
            <person name="Chen Z."/>
            <person name="Gurr S.J."/>
            <person name="Heiman D."/>
            <person name="Heitman J."/>
            <person name="Kosti I."/>
            <person name="Rossi A."/>
            <person name="Saif S."/>
            <person name="Samalova M."/>
            <person name="Saunders C.W."/>
            <person name="Shea T."/>
            <person name="Summerbell R.C."/>
            <person name="Xu J."/>
            <person name="Young S."/>
            <person name="Zeng Q."/>
            <person name="Birren B.W."/>
            <person name="Cuomo C.A."/>
            <person name="White T.C."/>
        </authorList>
    </citation>
    <scope>NUCLEOTIDE SEQUENCE [LARGE SCALE GENOMIC DNA]</scope>
    <source>
        <strain evidence="2">ATCC MYA-4604 / CBS 118893</strain>
    </source>
</reference>
<dbReference type="AlphaFoldDB" id="E4V5E0"/>
<dbReference type="EMBL" id="DS989829">
    <property type="protein sequence ID" value="EFR05214.1"/>
    <property type="molecule type" value="Genomic_DNA"/>
</dbReference>
<proteinExistence type="predicted"/>
<evidence type="ECO:0008006" key="3">
    <source>
        <dbReference type="Google" id="ProtNLM"/>
    </source>
</evidence>
<dbReference type="Proteomes" id="UP000002669">
    <property type="component" value="Unassembled WGS sequence"/>
</dbReference>
<dbReference type="eggNOG" id="ENOG502SBY3">
    <property type="taxonomic scope" value="Eukaryota"/>
</dbReference>
<dbReference type="RefSeq" id="XP_003170049.1">
    <property type="nucleotide sequence ID" value="XM_003170001.1"/>
</dbReference>